<proteinExistence type="predicted"/>
<keyword evidence="2" id="KW-1185">Reference proteome</keyword>
<reference evidence="1 2" key="2">
    <citation type="journal article" date="2019" name="G3 (Bethesda)">
        <title>Hybrid Assembly of the Genome of the Entomopathogenic Nematode Steinernema carpocapsae Identifies the X-Chromosome.</title>
        <authorList>
            <person name="Serra L."/>
            <person name="Macchietto M."/>
            <person name="Macias-Munoz A."/>
            <person name="McGill C.J."/>
            <person name="Rodriguez I.M."/>
            <person name="Rodriguez B."/>
            <person name="Murad R."/>
            <person name="Mortazavi A."/>
        </authorList>
    </citation>
    <scope>NUCLEOTIDE SEQUENCE [LARGE SCALE GENOMIC DNA]</scope>
    <source>
        <strain evidence="1 2">ALL</strain>
    </source>
</reference>
<dbReference type="AlphaFoldDB" id="A0A4U5LP14"/>
<accession>A0A4U5LP14</accession>
<evidence type="ECO:0000313" key="1">
    <source>
        <dbReference type="EMBL" id="TKR57647.1"/>
    </source>
</evidence>
<sequence>MTAINFGHEYCDISFGFVQLFGEDPSTALATALTTVGKLITTIVMQFSKFEEPKYRTSCVQKSDCLPENFCLADKCRTKEELVSKFGDIGTGIANLGESLKNLKGRAEGGDVVAAGQISPSPTCPNLSPLGTSKKEFLKFLEKARQICQTASELHVKELLYSVEAGVTSLEIVCGSNKVSCDKKTLQQLMHNKDQATKGLRFVRNILATILDFFPKLQ</sequence>
<gene>
    <name evidence="1" type="ORF">L596_030321</name>
</gene>
<protein>
    <submittedName>
        <fullName evidence="1">Uncharacterized protein</fullName>
    </submittedName>
</protein>
<organism evidence="1 2">
    <name type="scientific">Steinernema carpocapsae</name>
    <name type="common">Entomopathogenic nematode</name>
    <dbReference type="NCBI Taxonomy" id="34508"/>
    <lineage>
        <taxon>Eukaryota</taxon>
        <taxon>Metazoa</taxon>
        <taxon>Ecdysozoa</taxon>
        <taxon>Nematoda</taxon>
        <taxon>Chromadorea</taxon>
        <taxon>Rhabditida</taxon>
        <taxon>Tylenchina</taxon>
        <taxon>Panagrolaimomorpha</taxon>
        <taxon>Strongyloidoidea</taxon>
        <taxon>Steinernematidae</taxon>
        <taxon>Steinernema</taxon>
    </lineage>
</organism>
<name>A0A4U5LP14_STECR</name>
<dbReference type="Proteomes" id="UP000298663">
    <property type="component" value="Unassembled WGS sequence"/>
</dbReference>
<dbReference type="EMBL" id="AZBU02000014">
    <property type="protein sequence ID" value="TKR57647.1"/>
    <property type="molecule type" value="Genomic_DNA"/>
</dbReference>
<reference evidence="1 2" key="1">
    <citation type="journal article" date="2015" name="Genome Biol.">
        <title>Comparative genomics of Steinernema reveals deeply conserved gene regulatory networks.</title>
        <authorList>
            <person name="Dillman A.R."/>
            <person name="Macchietto M."/>
            <person name="Porter C.F."/>
            <person name="Rogers A."/>
            <person name="Williams B."/>
            <person name="Antoshechkin I."/>
            <person name="Lee M.M."/>
            <person name="Goodwin Z."/>
            <person name="Lu X."/>
            <person name="Lewis E.E."/>
            <person name="Goodrich-Blair H."/>
            <person name="Stock S.P."/>
            <person name="Adams B.J."/>
            <person name="Sternberg P.W."/>
            <person name="Mortazavi A."/>
        </authorList>
    </citation>
    <scope>NUCLEOTIDE SEQUENCE [LARGE SCALE GENOMIC DNA]</scope>
    <source>
        <strain evidence="1 2">ALL</strain>
    </source>
</reference>
<comment type="caution">
    <text evidence="1">The sequence shown here is derived from an EMBL/GenBank/DDBJ whole genome shotgun (WGS) entry which is preliminary data.</text>
</comment>
<evidence type="ECO:0000313" key="2">
    <source>
        <dbReference type="Proteomes" id="UP000298663"/>
    </source>
</evidence>